<dbReference type="STRING" id="1834191.A5886_001371"/>
<evidence type="ECO:0000313" key="1">
    <source>
        <dbReference type="EMBL" id="OTN76294.1"/>
    </source>
</evidence>
<dbReference type="Proteomes" id="UP000195043">
    <property type="component" value="Unassembled WGS sequence"/>
</dbReference>
<gene>
    <name evidence="1" type="ORF">A5886_001371</name>
</gene>
<dbReference type="Pfam" id="PF06133">
    <property type="entry name" value="Com_YlbF"/>
    <property type="match status" value="1"/>
</dbReference>
<dbReference type="AlphaFoldDB" id="A0A242A5J2"/>
<dbReference type="Gene3D" id="1.20.1500.10">
    <property type="entry name" value="YheA/YmcA-like"/>
    <property type="match status" value="1"/>
</dbReference>
<comment type="caution">
    <text evidence="1">The sequence shown here is derived from an EMBL/GenBank/DDBJ whole genome shotgun (WGS) entry which is preliminary data.</text>
</comment>
<dbReference type="InterPro" id="IPR023378">
    <property type="entry name" value="YheA/YmcA-like_dom_sf"/>
</dbReference>
<dbReference type="PANTHER" id="PTHR38448:SF2">
    <property type="entry name" value="REGULATORY PROTEIN YLBF"/>
    <property type="match status" value="1"/>
</dbReference>
<organism evidence="1 2">
    <name type="scientific">Candidatus Enterococcus testudinis</name>
    <dbReference type="NCBI Taxonomy" id="1834191"/>
    <lineage>
        <taxon>Bacteria</taxon>
        <taxon>Bacillati</taxon>
        <taxon>Bacillota</taxon>
        <taxon>Bacilli</taxon>
        <taxon>Lactobacillales</taxon>
        <taxon>Enterococcaceae</taxon>
        <taxon>Enterococcus</taxon>
    </lineage>
</organism>
<dbReference type="EMBL" id="NGKU01000001">
    <property type="protein sequence ID" value="OTN76294.1"/>
    <property type="molecule type" value="Genomic_DNA"/>
</dbReference>
<name>A0A242A5J2_9ENTE</name>
<proteinExistence type="predicted"/>
<evidence type="ECO:0008006" key="3">
    <source>
        <dbReference type="Google" id="ProtNLM"/>
    </source>
</evidence>
<dbReference type="SUPFAM" id="SSF158622">
    <property type="entry name" value="YheA/YmcA-like"/>
    <property type="match status" value="1"/>
</dbReference>
<reference evidence="1 2" key="1">
    <citation type="submission" date="2017-05" db="EMBL/GenBank/DDBJ databases">
        <title>The Genome Sequence of Enterococcus sp. 8G7_MSG3316.</title>
        <authorList>
            <consortium name="The Broad Institute Genomics Platform"/>
            <consortium name="The Broad Institute Genomic Center for Infectious Diseases"/>
            <person name="Earl A."/>
            <person name="Manson A."/>
            <person name="Schwartman J."/>
            <person name="Gilmore M."/>
            <person name="Abouelleil A."/>
            <person name="Cao P."/>
            <person name="Chapman S."/>
            <person name="Cusick C."/>
            <person name="Shea T."/>
            <person name="Young S."/>
            <person name="Neafsey D."/>
            <person name="Nusbaum C."/>
            <person name="Birren B."/>
        </authorList>
    </citation>
    <scope>NUCLEOTIDE SEQUENCE [LARGE SCALE GENOMIC DNA]</scope>
    <source>
        <strain evidence="1 2">8G7_MSG3316</strain>
    </source>
</reference>
<evidence type="ECO:0000313" key="2">
    <source>
        <dbReference type="Proteomes" id="UP000195043"/>
    </source>
</evidence>
<dbReference type="InterPro" id="IPR010368">
    <property type="entry name" value="Com_YlbF"/>
</dbReference>
<protein>
    <recommendedName>
        <fullName evidence="3">YlbF family regulator</fullName>
    </recommendedName>
</protein>
<dbReference type="OrthoDB" id="2157513at2"/>
<keyword evidence="2" id="KW-1185">Reference proteome</keyword>
<dbReference type="PANTHER" id="PTHR38448">
    <property type="entry name" value="REGULATORY PROTEIN YLBF-RELATED"/>
    <property type="match status" value="1"/>
</dbReference>
<accession>A0A242A5J2</accession>
<sequence>MIYNNEFFELADQIDHVAQTIKSSDTFAAYTATQQNMYQDDQVQVLIQSFVVEKQAFEQIEAYGAFAPGFKERRRKMRLAKRELVMNDRVSEYRVAETNLQRLLDEITVSIATCFSASIKVDAGSPFFHSKSSCGGNCHA</sequence>
<dbReference type="InterPro" id="IPR052767">
    <property type="entry name" value="Bact_com_dev_regulator"/>
</dbReference>
<dbReference type="RefSeq" id="WP_086274269.1">
    <property type="nucleotide sequence ID" value="NZ_NGKU01000001.1"/>
</dbReference>